<feature type="transmembrane region" description="Helical" evidence="5">
    <location>
        <begin position="150"/>
        <end position="173"/>
    </location>
</feature>
<evidence type="ECO:0000256" key="4">
    <source>
        <dbReference type="ARBA" id="ARBA00023136"/>
    </source>
</evidence>
<feature type="transmembrane region" description="Helical" evidence="5">
    <location>
        <begin position="179"/>
        <end position="206"/>
    </location>
</feature>
<dbReference type="OrthoDB" id="7943468at2"/>
<sequence>MHLDQIRPTLLLIALIAPLAMAPVAPEAGNILYMVAGAVSLLLLRREDMPTFARPIVWMPLLAMLILAIAYVLGAGSIEGALGIYFFAPMLLIGGLVSLARSWTFDGRLVAVLSLCGVAGAAAVALIEYTTTGTSRVGESVANPIHFADVALAVGFLATLGVVYGVGVARYLFVLGPALASVSILLSGTRGAVVALVAMLICALLLMVAQRLVSRRVLLTGSLAAVLVLAGATAFGAWQTSGAQRVLADLSAVLQLGIPSDGSTSERVHMYTGGFAAFMDSPIFGHGPFAYISAAIARSGAALDPPHLHSDLVNFAASGGILALIAYGLFIAAPIVEVLRTAEGKARKGLIVVVCSLVFGYFIMGLTNAVLGMVTLTVLYSCIAVIVGLASRDGMLAKPGSVAV</sequence>
<evidence type="ECO:0000256" key="3">
    <source>
        <dbReference type="ARBA" id="ARBA00022989"/>
    </source>
</evidence>
<dbReference type="EMBL" id="FXWK01000001">
    <property type="protein sequence ID" value="SMQ60458.1"/>
    <property type="molecule type" value="Genomic_DNA"/>
</dbReference>
<evidence type="ECO:0000256" key="2">
    <source>
        <dbReference type="ARBA" id="ARBA00022692"/>
    </source>
</evidence>
<evidence type="ECO:0000256" key="5">
    <source>
        <dbReference type="SAM" id="Phobius"/>
    </source>
</evidence>
<feature type="transmembrane region" description="Helical" evidence="5">
    <location>
        <begin position="109"/>
        <end position="129"/>
    </location>
</feature>
<dbReference type="RefSeq" id="WP_086468846.1">
    <property type="nucleotide sequence ID" value="NZ_FXWK01000001.1"/>
</dbReference>
<reference evidence="8" key="1">
    <citation type="submission" date="2017-04" db="EMBL/GenBank/DDBJ databases">
        <authorList>
            <person name="Varghese N."/>
            <person name="Submissions S."/>
        </authorList>
    </citation>
    <scope>NUCLEOTIDE SEQUENCE [LARGE SCALE GENOMIC DNA]</scope>
</reference>
<gene>
    <name evidence="7" type="ORF">SAMN06295905_0379</name>
</gene>
<feature type="transmembrane region" description="Helical" evidence="5">
    <location>
        <begin position="315"/>
        <end position="336"/>
    </location>
</feature>
<name>A0A1Y6ECZ7_9HYPH</name>
<protein>
    <submittedName>
        <fullName evidence="7">O-antigen ligase</fullName>
    </submittedName>
</protein>
<dbReference type="GO" id="GO:0016874">
    <property type="term" value="F:ligase activity"/>
    <property type="evidence" value="ECO:0007669"/>
    <property type="project" value="UniProtKB-KW"/>
</dbReference>
<feature type="transmembrane region" description="Helical" evidence="5">
    <location>
        <begin position="52"/>
        <end position="73"/>
    </location>
</feature>
<organism evidence="7 8">
    <name type="scientific">Devosia lucknowensis</name>
    <dbReference type="NCBI Taxonomy" id="1096929"/>
    <lineage>
        <taxon>Bacteria</taxon>
        <taxon>Pseudomonadati</taxon>
        <taxon>Pseudomonadota</taxon>
        <taxon>Alphaproteobacteria</taxon>
        <taxon>Hyphomicrobiales</taxon>
        <taxon>Devosiaceae</taxon>
        <taxon>Devosia</taxon>
    </lineage>
</organism>
<comment type="subcellular location">
    <subcellularLocation>
        <location evidence="1">Membrane</location>
        <topology evidence="1">Multi-pass membrane protein</topology>
    </subcellularLocation>
</comment>
<keyword evidence="4 5" id="KW-0472">Membrane</keyword>
<dbReference type="PANTHER" id="PTHR37422">
    <property type="entry name" value="TEICHURONIC ACID BIOSYNTHESIS PROTEIN TUAE"/>
    <property type="match status" value="1"/>
</dbReference>
<evidence type="ECO:0000313" key="7">
    <source>
        <dbReference type="EMBL" id="SMQ60458.1"/>
    </source>
</evidence>
<feature type="transmembrane region" description="Helical" evidence="5">
    <location>
        <begin position="370"/>
        <end position="390"/>
    </location>
</feature>
<proteinExistence type="predicted"/>
<feature type="transmembrane region" description="Helical" evidence="5">
    <location>
        <begin position="348"/>
        <end position="364"/>
    </location>
</feature>
<evidence type="ECO:0000313" key="8">
    <source>
        <dbReference type="Proteomes" id="UP000194474"/>
    </source>
</evidence>
<feature type="transmembrane region" description="Helical" evidence="5">
    <location>
        <begin position="218"/>
        <end position="238"/>
    </location>
</feature>
<accession>A0A1Y6ECZ7</accession>
<dbReference type="AlphaFoldDB" id="A0A1Y6ECZ7"/>
<keyword evidence="8" id="KW-1185">Reference proteome</keyword>
<dbReference type="Proteomes" id="UP000194474">
    <property type="component" value="Unassembled WGS sequence"/>
</dbReference>
<dbReference type="InterPro" id="IPR007016">
    <property type="entry name" value="O-antigen_ligase-rel_domated"/>
</dbReference>
<dbReference type="InterPro" id="IPR051533">
    <property type="entry name" value="WaaL-like"/>
</dbReference>
<feature type="transmembrane region" description="Helical" evidence="5">
    <location>
        <begin position="80"/>
        <end position="103"/>
    </location>
</feature>
<keyword evidence="3 5" id="KW-1133">Transmembrane helix</keyword>
<feature type="domain" description="O-antigen ligase-related" evidence="6">
    <location>
        <begin position="178"/>
        <end position="327"/>
    </location>
</feature>
<dbReference type="Pfam" id="PF04932">
    <property type="entry name" value="Wzy_C"/>
    <property type="match status" value="1"/>
</dbReference>
<keyword evidence="2 5" id="KW-0812">Transmembrane</keyword>
<dbReference type="GO" id="GO:0016020">
    <property type="term" value="C:membrane"/>
    <property type="evidence" value="ECO:0007669"/>
    <property type="project" value="UniProtKB-SubCell"/>
</dbReference>
<evidence type="ECO:0000256" key="1">
    <source>
        <dbReference type="ARBA" id="ARBA00004141"/>
    </source>
</evidence>
<evidence type="ECO:0000259" key="6">
    <source>
        <dbReference type="Pfam" id="PF04932"/>
    </source>
</evidence>
<keyword evidence="7" id="KW-0436">Ligase</keyword>
<dbReference type="PANTHER" id="PTHR37422:SF13">
    <property type="entry name" value="LIPOPOLYSACCHARIDE BIOSYNTHESIS PROTEIN PA4999-RELATED"/>
    <property type="match status" value="1"/>
</dbReference>